<evidence type="ECO:0000313" key="2">
    <source>
        <dbReference type="Proteomes" id="UP000059680"/>
    </source>
</evidence>
<dbReference type="PaxDb" id="39947-A0A0P0VX11"/>
<dbReference type="Proteomes" id="UP000059680">
    <property type="component" value="Chromosome 3"/>
</dbReference>
<organism evidence="1 2">
    <name type="scientific">Oryza sativa subsp. japonica</name>
    <name type="common">Rice</name>
    <dbReference type="NCBI Taxonomy" id="39947"/>
    <lineage>
        <taxon>Eukaryota</taxon>
        <taxon>Viridiplantae</taxon>
        <taxon>Streptophyta</taxon>
        <taxon>Embryophyta</taxon>
        <taxon>Tracheophyta</taxon>
        <taxon>Spermatophyta</taxon>
        <taxon>Magnoliopsida</taxon>
        <taxon>Liliopsida</taxon>
        <taxon>Poales</taxon>
        <taxon>Poaceae</taxon>
        <taxon>BOP clade</taxon>
        <taxon>Oryzoideae</taxon>
        <taxon>Oryzeae</taxon>
        <taxon>Oryzinae</taxon>
        <taxon>Oryza</taxon>
        <taxon>Oryza sativa</taxon>
    </lineage>
</organism>
<name>A0A0P0VX11_ORYSJ</name>
<dbReference type="SMR" id="A0A0P0VX11"/>
<dbReference type="EMBL" id="AP014959">
    <property type="protein sequence ID" value="BAS83701.1"/>
    <property type="molecule type" value="Genomic_DNA"/>
</dbReference>
<reference evidence="1 2" key="3">
    <citation type="journal article" date="2013" name="Rice">
        <title>Improvement of the Oryza sativa Nipponbare reference genome using next generation sequence and optical map data.</title>
        <authorList>
            <person name="Kawahara Y."/>
            <person name="de la Bastide M."/>
            <person name="Hamilton J.P."/>
            <person name="Kanamori H."/>
            <person name="McCombie W.R."/>
            <person name="Ouyang S."/>
            <person name="Schwartz D.C."/>
            <person name="Tanaka T."/>
            <person name="Wu J."/>
            <person name="Zhou S."/>
            <person name="Childs K.L."/>
            <person name="Davidson R.M."/>
            <person name="Lin H."/>
            <person name="Quesada-Ocampo L."/>
            <person name="Vaillancourt B."/>
            <person name="Sakai H."/>
            <person name="Lee S.S."/>
            <person name="Kim J."/>
            <person name="Numa H."/>
            <person name="Itoh T."/>
            <person name="Buell C.R."/>
            <person name="Matsumoto T."/>
        </authorList>
    </citation>
    <scope>NUCLEOTIDE SEQUENCE [LARGE SCALE GENOMIC DNA]</scope>
    <source>
        <strain evidence="2">cv. Nipponbare</strain>
    </source>
</reference>
<accession>A0A0P0VX11</accession>
<proteinExistence type="predicted"/>
<dbReference type="Gramene" id="Os03t0294650-00">
    <property type="protein sequence ID" value="Os03t0294650-00"/>
    <property type="gene ID" value="Os03g0294650"/>
</dbReference>
<evidence type="ECO:0000313" key="1">
    <source>
        <dbReference type="EMBL" id="BAS83701.1"/>
    </source>
</evidence>
<reference evidence="1 2" key="2">
    <citation type="journal article" date="2013" name="Plant Cell Physiol.">
        <title>Rice Annotation Project Database (RAP-DB): an integrative and interactive database for rice genomics.</title>
        <authorList>
            <person name="Sakai H."/>
            <person name="Lee S.S."/>
            <person name="Tanaka T."/>
            <person name="Numa H."/>
            <person name="Kim J."/>
            <person name="Kawahara Y."/>
            <person name="Wakimoto H."/>
            <person name="Yang C.C."/>
            <person name="Iwamoto M."/>
            <person name="Abe T."/>
            <person name="Yamada Y."/>
            <person name="Muto A."/>
            <person name="Inokuchi H."/>
            <person name="Ikemura T."/>
            <person name="Matsumoto T."/>
            <person name="Sasaki T."/>
            <person name="Itoh T."/>
        </authorList>
    </citation>
    <scope>NUCLEOTIDE SEQUENCE [LARGE SCALE GENOMIC DNA]</scope>
    <source>
        <strain evidence="2">cv. Nipponbare</strain>
    </source>
</reference>
<keyword evidence="2" id="KW-1185">Reference proteome</keyword>
<sequence>MVVLIFGCIKQEIKTSMNQWCELLNRRTLKYRTKCKSCSLPAVPIRLCYVPLYKRHHKWNNSILDSYCNKSKTGTPRHRYIPNSIILVLILLLLHECF</sequence>
<gene>
    <name evidence="1" type="ordered locus">Os03g0294650</name>
    <name evidence="1" type="ORF">OSNPB_030294650</name>
</gene>
<dbReference type="InParanoid" id="A0A0P0VX11"/>
<protein>
    <submittedName>
        <fullName evidence="1">Os03g0294650 protein</fullName>
    </submittedName>
</protein>
<dbReference type="AlphaFoldDB" id="A0A0P0VX11"/>
<reference evidence="2" key="1">
    <citation type="journal article" date="2005" name="Nature">
        <title>The map-based sequence of the rice genome.</title>
        <authorList>
            <consortium name="International rice genome sequencing project (IRGSP)"/>
            <person name="Matsumoto T."/>
            <person name="Wu J."/>
            <person name="Kanamori H."/>
            <person name="Katayose Y."/>
            <person name="Fujisawa M."/>
            <person name="Namiki N."/>
            <person name="Mizuno H."/>
            <person name="Yamamoto K."/>
            <person name="Antonio B.A."/>
            <person name="Baba T."/>
            <person name="Sakata K."/>
            <person name="Nagamura Y."/>
            <person name="Aoki H."/>
            <person name="Arikawa K."/>
            <person name="Arita K."/>
            <person name="Bito T."/>
            <person name="Chiden Y."/>
            <person name="Fujitsuka N."/>
            <person name="Fukunaka R."/>
            <person name="Hamada M."/>
            <person name="Harada C."/>
            <person name="Hayashi A."/>
            <person name="Hijishita S."/>
            <person name="Honda M."/>
            <person name="Hosokawa S."/>
            <person name="Ichikawa Y."/>
            <person name="Idonuma A."/>
            <person name="Iijima M."/>
            <person name="Ikeda M."/>
            <person name="Ikeno M."/>
            <person name="Ito K."/>
            <person name="Ito S."/>
            <person name="Ito T."/>
            <person name="Ito Y."/>
            <person name="Ito Y."/>
            <person name="Iwabuchi A."/>
            <person name="Kamiya K."/>
            <person name="Karasawa W."/>
            <person name="Kurita K."/>
            <person name="Katagiri S."/>
            <person name="Kikuta A."/>
            <person name="Kobayashi H."/>
            <person name="Kobayashi N."/>
            <person name="Machita K."/>
            <person name="Maehara T."/>
            <person name="Masukawa M."/>
            <person name="Mizubayashi T."/>
            <person name="Mukai Y."/>
            <person name="Nagasaki H."/>
            <person name="Nagata Y."/>
            <person name="Naito S."/>
            <person name="Nakashima M."/>
            <person name="Nakama Y."/>
            <person name="Nakamichi Y."/>
            <person name="Nakamura M."/>
            <person name="Meguro A."/>
            <person name="Negishi M."/>
            <person name="Ohta I."/>
            <person name="Ohta T."/>
            <person name="Okamoto M."/>
            <person name="Ono N."/>
            <person name="Saji S."/>
            <person name="Sakaguchi M."/>
            <person name="Sakai K."/>
            <person name="Shibata M."/>
            <person name="Shimokawa T."/>
            <person name="Song J."/>
            <person name="Takazaki Y."/>
            <person name="Terasawa K."/>
            <person name="Tsugane M."/>
            <person name="Tsuji K."/>
            <person name="Ueda S."/>
            <person name="Waki K."/>
            <person name="Yamagata H."/>
            <person name="Yamamoto M."/>
            <person name="Yamamoto S."/>
            <person name="Yamane H."/>
            <person name="Yoshiki S."/>
            <person name="Yoshihara R."/>
            <person name="Yukawa K."/>
            <person name="Zhong H."/>
            <person name="Yano M."/>
            <person name="Yuan Q."/>
            <person name="Ouyang S."/>
            <person name="Liu J."/>
            <person name="Jones K.M."/>
            <person name="Gansberger K."/>
            <person name="Moffat K."/>
            <person name="Hill J."/>
            <person name="Bera J."/>
            <person name="Fadrosh D."/>
            <person name="Jin S."/>
            <person name="Johri S."/>
            <person name="Kim M."/>
            <person name="Overton L."/>
            <person name="Reardon M."/>
            <person name="Tsitrin T."/>
            <person name="Vuong H."/>
            <person name="Weaver B."/>
            <person name="Ciecko A."/>
            <person name="Tallon L."/>
            <person name="Jackson J."/>
            <person name="Pai G."/>
            <person name="Aken S.V."/>
            <person name="Utterback T."/>
            <person name="Reidmuller S."/>
            <person name="Feldblyum T."/>
            <person name="Hsiao J."/>
            <person name="Zismann V."/>
            <person name="Iobst S."/>
            <person name="de Vazeille A.R."/>
            <person name="Buell C.R."/>
            <person name="Ying K."/>
            <person name="Li Y."/>
            <person name="Lu T."/>
            <person name="Huang Y."/>
            <person name="Zhao Q."/>
            <person name="Feng Q."/>
            <person name="Zhang L."/>
            <person name="Zhu J."/>
            <person name="Weng Q."/>
            <person name="Mu J."/>
            <person name="Lu Y."/>
            <person name="Fan D."/>
            <person name="Liu Y."/>
            <person name="Guan J."/>
            <person name="Zhang Y."/>
            <person name="Yu S."/>
            <person name="Liu X."/>
            <person name="Zhang Y."/>
            <person name="Hong G."/>
            <person name="Han B."/>
            <person name="Choisne N."/>
            <person name="Demange N."/>
            <person name="Orjeda G."/>
            <person name="Samain S."/>
            <person name="Cattolico L."/>
            <person name="Pelletier E."/>
            <person name="Couloux A."/>
            <person name="Segurens B."/>
            <person name="Wincker P."/>
            <person name="D'Hont A."/>
            <person name="Scarpelli C."/>
            <person name="Weissenbach J."/>
            <person name="Salanoubat M."/>
            <person name="Quetier F."/>
            <person name="Yu Y."/>
            <person name="Kim H.R."/>
            <person name="Rambo T."/>
            <person name="Currie J."/>
            <person name="Collura K."/>
            <person name="Luo M."/>
            <person name="Yang T."/>
            <person name="Ammiraju J.S.S."/>
            <person name="Engler F."/>
            <person name="Soderlund C."/>
            <person name="Wing R.A."/>
            <person name="Palmer L.E."/>
            <person name="de la Bastide M."/>
            <person name="Spiegel L."/>
            <person name="Nascimento L."/>
            <person name="Zutavern T."/>
            <person name="O'Shaughnessy A."/>
            <person name="Dike S."/>
            <person name="Dedhia N."/>
            <person name="Preston R."/>
            <person name="Balija V."/>
            <person name="McCombie W.R."/>
            <person name="Chow T."/>
            <person name="Chen H."/>
            <person name="Chung M."/>
            <person name="Chen C."/>
            <person name="Shaw J."/>
            <person name="Wu H."/>
            <person name="Hsiao K."/>
            <person name="Chao Y."/>
            <person name="Chu M."/>
            <person name="Cheng C."/>
            <person name="Hour A."/>
            <person name="Lee P."/>
            <person name="Lin S."/>
            <person name="Lin Y."/>
            <person name="Liou J."/>
            <person name="Liu S."/>
            <person name="Hsing Y."/>
            <person name="Raghuvanshi S."/>
            <person name="Mohanty A."/>
            <person name="Bharti A.K."/>
            <person name="Gaur A."/>
            <person name="Gupta V."/>
            <person name="Kumar D."/>
            <person name="Ravi V."/>
            <person name="Vij S."/>
            <person name="Kapur A."/>
            <person name="Khurana P."/>
            <person name="Khurana P."/>
            <person name="Khurana J.P."/>
            <person name="Tyagi A.K."/>
            <person name="Gaikwad K."/>
            <person name="Singh A."/>
            <person name="Dalal V."/>
            <person name="Srivastava S."/>
            <person name="Dixit A."/>
            <person name="Pal A.K."/>
            <person name="Ghazi I.A."/>
            <person name="Yadav M."/>
            <person name="Pandit A."/>
            <person name="Bhargava A."/>
            <person name="Sureshbabu K."/>
            <person name="Batra K."/>
            <person name="Sharma T.R."/>
            <person name="Mohapatra T."/>
            <person name="Singh N.K."/>
            <person name="Messing J."/>
            <person name="Nelson A.B."/>
            <person name="Fuks G."/>
            <person name="Kavchok S."/>
            <person name="Keizer G."/>
            <person name="Linton E."/>
            <person name="Llaca V."/>
            <person name="Song R."/>
            <person name="Tanyolac B."/>
            <person name="Young S."/>
            <person name="Ho-Il K."/>
            <person name="Hahn J.H."/>
            <person name="Sangsakoo G."/>
            <person name="Vanavichit A."/>
            <person name="de Mattos Luiz.A.T."/>
            <person name="Zimmer P.D."/>
            <person name="Malone G."/>
            <person name="Dellagostin O."/>
            <person name="de Oliveira A.C."/>
            <person name="Bevan M."/>
            <person name="Bancroft I."/>
            <person name="Minx P."/>
            <person name="Cordum H."/>
            <person name="Wilson R."/>
            <person name="Cheng Z."/>
            <person name="Jin W."/>
            <person name="Jiang J."/>
            <person name="Leong S.A."/>
            <person name="Iwama H."/>
            <person name="Gojobori T."/>
            <person name="Itoh T."/>
            <person name="Niimura Y."/>
            <person name="Fujii Y."/>
            <person name="Habara T."/>
            <person name="Sakai H."/>
            <person name="Sato Y."/>
            <person name="Wilson G."/>
            <person name="Kumar K."/>
            <person name="McCouch S."/>
            <person name="Juretic N."/>
            <person name="Hoen D."/>
            <person name="Wright S."/>
            <person name="Bruskiewich R."/>
            <person name="Bureau T."/>
            <person name="Miyao A."/>
            <person name="Hirochika H."/>
            <person name="Nishikawa T."/>
            <person name="Kadowaki K."/>
            <person name="Sugiura M."/>
            <person name="Burr B."/>
            <person name="Sasaki T."/>
        </authorList>
    </citation>
    <scope>NUCLEOTIDE SEQUENCE [LARGE SCALE GENOMIC DNA]</scope>
    <source>
        <strain evidence="2">cv. Nipponbare</strain>
    </source>
</reference>